<comment type="caution">
    <text evidence="4">The sequence shown here is derived from an EMBL/GenBank/DDBJ whole genome shotgun (WGS) entry which is preliminary data.</text>
</comment>
<evidence type="ECO:0000313" key="4">
    <source>
        <dbReference type="EMBL" id="NDU96026.1"/>
    </source>
</evidence>
<dbReference type="EMBL" id="JAAFZH010000005">
    <property type="protein sequence ID" value="NDU96026.1"/>
    <property type="molecule type" value="Genomic_DNA"/>
</dbReference>
<dbReference type="Pfam" id="PF07940">
    <property type="entry name" value="Hepar_II_III_C"/>
    <property type="match status" value="1"/>
</dbReference>
<evidence type="ECO:0000256" key="1">
    <source>
        <dbReference type="ARBA" id="ARBA00004196"/>
    </source>
</evidence>
<dbReference type="InterPro" id="IPR008929">
    <property type="entry name" value="Chondroitin_lyas"/>
</dbReference>
<dbReference type="AlphaFoldDB" id="A0A6L9L600"/>
<dbReference type="GO" id="GO:0016829">
    <property type="term" value="F:lyase activity"/>
    <property type="evidence" value="ECO:0007669"/>
    <property type="project" value="InterPro"/>
</dbReference>
<keyword evidence="2" id="KW-0732">Signal</keyword>
<feature type="domain" description="Heparinase II/III-like C-terminal" evidence="3">
    <location>
        <begin position="387"/>
        <end position="587"/>
    </location>
</feature>
<dbReference type="Gene3D" id="1.50.10.100">
    <property type="entry name" value="Chondroitin AC/alginate lyase"/>
    <property type="match status" value="1"/>
</dbReference>
<name>A0A6L9L600_9BACT</name>
<evidence type="ECO:0000259" key="3">
    <source>
        <dbReference type="Pfam" id="PF07940"/>
    </source>
</evidence>
<evidence type="ECO:0000256" key="2">
    <source>
        <dbReference type="SAM" id="SignalP"/>
    </source>
</evidence>
<dbReference type="PANTHER" id="PTHR38045:SF1">
    <property type="entry name" value="HEPARINASE II_III-LIKE PROTEIN"/>
    <property type="match status" value="1"/>
</dbReference>
<dbReference type="Gene3D" id="2.70.98.70">
    <property type="match status" value="1"/>
</dbReference>
<accession>A0A6L9L600</accession>
<proteinExistence type="predicted"/>
<comment type="subcellular location">
    <subcellularLocation>
        <location evidence="1">Cell envelope</location>
    </subcellularLocation>
</comment>
<feature type="chain" id="PRO_5026922975" evidence="2">
    <location>
        <begin position="25"/>
        <end position="629"/>
    </location>
</feature>
<sequence>MVPLVRLSICLAFLFTVTTSSLLAQVDHLASAAKLPDHPRLLLLKGEETTIKRTVSNDKTWDKLNQGILGECDALLAKPSLERIQVGRRLLATSREALRRVFFLSYGWRTTRQDKYRQRAEQELLAISAFSDWNPSHFLDVAEMTMAVAIGYDWLYNDLSAQSRSTIKEAILKKGLEPSLDTKYNNWLRITNNWNQVCNAGMTYGAMAIYEDQPELAKQIINRAIDTIVLPMTEYNPNGAYPEGYGYWGYGTSFNVMFLSAVEKAFKTDFGLSSKPGFMQTADFMENMTGPSGNAFNFSDSGLSGDLQPAMFWFAQKRKDPSLLWVERSRLMTEGARRHIRNRLLPATLLWSNGVGISSIKAPKATMWVGMGKTPVALMRTSWSDSSAIYVAMKGGTASTSHAHMDIGSFVMEADGVRWGMDFGMQDYESLESKKVDLWNGKQGSQRWQVFRYNNFVHNTLTINDQLQRVEGKASITSSSTNPSFMNATTDLIEVYKGSLAKANRGIAIVDKAYVVVRDELETPPNETTVRWTLLTPADVKIIGDNKIQLTKDGKSLLLQVQEPANVTLKTWSTEPTHDYDAPNPGTTLTGFEVKLPANTKTALTVLLIPEKSATKAIPKIEPLQNWPK</sequence>
<protein>
    <submittedName>
        <fullName evidence="4">Heparinase</fullName>
    </submittedName>
</protein>
<dbReference type="Proteomes" id="UP000474175">
    <property type="component" value="Unassembled WGS sequence"/>
</dbReference>
<dbReference type="RefSeq" id="WP_163949245.1">
    <property type="nucleotide sequence ID" value="NZ_JAAFZH010000005.1"/>
</dbReference>
<dbReference type="InterPro" id="IPR012480">
    <property type="entry name" value="Hepar_II_III_C"/>
</dbReference>
<organism evidence="4 5">
    <name type="scientific">Spirosoma terrae</name>
    <dbReference type="NCBI Taxonomy" id="1968276"/>
    <lineage>
        <taxon>Bacteria</taxon>
        <taxon>Pseudomonadati</taxon>
        <taxon>Bacteroidota</taxon>
        <taxon>Cytophagia</taxon>
        <taxon>Cytophagales</taxon>
        <taxon>Cytophagaceae</taxon>
        <taxon>Spirosoma</taxon>
    </lineage>
</organism>
<dbReference type="PANTHER" id="PTHR38045">
    <property type="entry name" value="CHROMOSOME 1, WHOLE GENOME SHOTGUN SEQUENCE"/>
    <property type="match status" value="1"/>
</dbReference>
<gene>
    <name evidence="4" type="ORF">GK108_14175</name>
</gene>
<keyword evidence="5" id="KW-1185">Reference proteome</keyword>
<dbReference type="SUPFAM" id="SSF48230">
    <property type="entry name" value="Chondroitin AC/alginate lyase"/>
    <property type="match status" value="1"/>
</dbReference>
<reference evidence="4 5" key="1">
    <citation type="submission" date="2020-02" db="EMBL/GenBank/DDBJ databases">
        <title>Draft genome sequence of two Spirosoma agri KCTC 52727 and Spirosoma terrae KCTC 52035.</title>
        <authorList>
            <person name="Rojas J."/>
            <person name="Ambika Manirajan B."/>
            <person name="Suarez C."/>
            <person name="Ratering S."/>
            <person name="Schnell S."/>
        </authorList>
    </citation>
    <scope>NUCLEOTIDE SEQUENCE [LARGE SCALE GENOMIC DNA]</scope>
    <source>
        <strain evidence="4 5">KCTC 52035</strain>
    </source>
</reference>
<feature type="signal peptide" evidence="2">
    <location>
        <begin position="1"/>
        <end position="24"/>
    </location>
</feature>
<dbReference type="GO" id="GO:0030313">
    <property type="term" value="C:cell envelope"/>
    <property type="evidence" value="ECO:0007669"/>
    <property type="project" value="UniProtKB-SubCell"/>
</dbReference>
<evidence type="ECO:0000313" key="5">
    <source>
        <dbReference type="Proteomes" id="UP000474175"/>
    </source>
</evidence>